<dbReference type="FunFam" id="3.30.70.270:FF:000001">
    <property type="entry name" value="Diguanylate cyclase domain protein"/>
    <property type="match status" value="1"/>
</dbReference>
<evidence type="ECO:0000313" key="4">
    <source>
        <dbReference type="EMBL" id="VAX23392.1"/>
    </source>
</evidence>
<feature type="domain" description="PAC" evidence="2">
    <location>
        <begin position="658"/>
        <end position="710"/>
    </location>
</feature>
<evidence type="ECO:0000259" key="1">
    <source>
        <dbReference type="PROSITE" id="PS50112"/>
    </source>
</evidence>
<feature type="domain" description="PAS" evidence="1">
    <location>
        <begin position="606"/>
        <end position="656"/>
    </location>
</feature>
<dbReference type="Pfam" id="PF13188">
    <property type="entry name" value="PAS_8"/>
    <property type="match status" value="1"/>
</dbReference>
<dbReference type="PROSITE" id="PS50112">
    <property type="entry name" value="PAS"/>
    <property type="match status" value="3"/>
</dbReference>
<dbReference type="Pfam" id="PF00990">
    <property type="entry name" value="GGDEF"/>
    <property type="match status" value="1"/>
</dbReference>
<accession>A0A3B1C5K5</accession>
<dbReference type="CDD" id="cd01949">
    <property type="entry name" value="GGDEF"/>
    <property type="match status" value="1"/>
</dbReference>
<gene>
    <name evidence="4" type="ORF">MNBD_NITROSPINAE03-1617</name>
</gene>
<evidence type="ECO:0000259" key="2">
    <source>
        <dbReference type="PROSITE" id="PS50113"/>
    </source>
</evidence>
<reference evidence="4" key="1">
    <citation type="submission" date="2018-06" db="EMBL/GenBank/DDBJ databases">
        <authorList>
            <person name="Zhirakovskaya E."/>
        </authorList>
    </citation>
    <scope>NUCLEOTIDE SEQUENCE</scope>
</reference>
<dbReference type="SMART" id="SM00086">
    <property type="entry name" value="PAC"/>
    <property type="match status" value="5"/>
</dbReference>
<dbReference type="PROSITE" id="PS50113">
    <property type="entry name" value="PAC"/>
    <property type="match status" value="3"/>
</dbReference>
<dbReference type="CDD" id="cd00130">
    <property type="entry name" value="PAS"/>
    <property type="match status" value="5"/>
</dbReference>
<dbReference type="InterPro" id="IPR000014">
    <property type="entry name" value="PAS"/>
</dbReference>
<dbReference type="InterPro" id="IPR043128">
    <property type="entry name" value="Rev_trsase/Diguanyl_cyclase"/>
</dbReference>
<dbReference type="EMBL" id="UOGB01000271">
    <property type="protein sequence ID" value="VAX23392.1"/>
    <property type="molecule type" value="Genomic_DNA"/>
</dbReference>
<feature type="domain" description="PAS" evidence="1">
    <location>
        <begin position="714"/>
        <end position="751"/>
    </location>
</feature>
<name>A0A3B1C5K5_9ZZZZ</name>
<dbReference type="InterPro" id="IPR013656">
    <property type="entry name" value="PAS_4"/>
</dbReference>
<dbReference type="NCBIfam" id="TIGR00254">
    <property type="entry name" value="GGDEF"/>
    <property type="match status" value="1"/>
</dbReference>
<proteinExistence type="predicted"/>
<sequence length="995" mass="113045">MTDNMLTTATRRGLDAKEINKDLTEKAFRLRCLAYLSNAKADLLTETIFSMRKSKSALSAEIKQRKLIEEKLRKGHDLYRQMFTNNSAIKTLIDPGTGDIVDANPAACKFYGYTQQELTSMKAWDISVLAEEECRREMALAEAETCTYFCFQNVTKSGEIREVEVYSSPIDTGGANLIHSIIHDITDRKRAEEAVNEHKEKLMTLINSSPDSIFFKDGKGRWQIANDAGLDLFKLSGVDYVGKKDSELAHLADSIYHDALGLCEGTDEETWQEGRQTRCEEVVPSPDGTSTVLDVIKVPLFNKDGSRKAIVIIGRDITKSRKDRERLEESEEWFRVITASANDAIVVIDDEDKITYWNQAAQRVYGHTPEEAVGQRLRDLVIPDSMREKYTQWYENFKSSGEEFYPGETVIRKGVRKNGEQFPMELSSATVKIRGKFYAVGFIRDATERLRTQANLEKSLSVHHATLESTADGILVVDHEGKVVSFNKKFLLMWRIPHTLAQLGNDKKLVEHVVGQLKNPDKFTSRIKELYLKPEEESFDLLEFKDDRIFERYSTSQKINGQSVGRVWSFRDVTERKKMESMLHETLLEMNTVLDSLEVGITFVRSGKIKWVNQKMLDMFGYLRNEVDGEPVEIFHTSPDSFTQLKDEAISVIASGKIHLDERLLKRKDGSTFWCKLIGKAIEPGKRDKGSIWVVEDITERKRVAEKLRLDAAVLENTTDGVVITDANCVILSVNHAFVRITGFSAGEVIGAKPGVLSSGRHDKEFYEDLWRELLAKGEWGGVFWNKRKNGDIYPQEATITAIKDEQGNTTQYASIFRDITDRKRHEEQIKYLAFHDPLTDLPNRKLFFDRIEVELARAKREKEKLSIMFVDLDNFKEINDTMGHDVGDKLLKEMAGRLKECIRESDTVSRLGGDEFILLLPNISGKAGVKKIAKKILAETREPMLIGSHKILITASIGLSMYPKDGDGPDTLVKKADDAMYAVKQSGRDNYKFC</sequence>
<feature type="domain" description="PAC" evidence="2">
    <location>
        <begin position="776"/>
        <end position="832"/>
    </location>
</feature>
<dbReference type="SMART" id="SM00267">
    <property type="entry name" value="GGDEF"/>
    <property type="match status" value="1"/>
</dbReference>
<dbReference type="InterPro" id="IPR035965">
    <property type="entry name" value="PAS-like_dom_sf"/>
</dbReference>
<dbReference type="SUPFAM" id="SSF55073">
    <property type="entry name" value="Nucleotide cyclase"/>
    <property type="match status" value="1"/>
</dbReference>
<dbReference type="InterPro" id="IPR000160">
    <property type="entry name" value="GGDEF_dom"/>
</dbReference>
<dbReference type="PROSITE" id="PS50887">
    <property type="entry name" value="GGDEF"/>
    <property type="match status" value="1"/>
</dbReference>
<feature type="domain" description="PAC" evidence="2">
    <location>
        <begin position="277"/>
        <end position="329"/>
    </location>
</feature>
<dbReference type="InterPro" id="IPR052155">
    <property type="entry name" value="Biofilm_reg_signaling"/>
</dbReference>
<feature type="domain" description="GGDEF" evidence="3">
    <location>
        <begin position="864"/>
        <end position="995"/>
    </location>
</feature>
<dbReference type="InterPro" id="IPR029787">
    <property type="entry name" value="Nucleotide_cyclase"/>
</dbReference>
<dbReference type="Pfam" id="PF08448">
    <property type="entry name" value="PAS_4"/>
    <property type="match status" value="1"/>
</dbReference>
<dbReference type="SUPFAM" id="SSF55785">
    <property type="entry name" value="PYP-like sensor domain (PAS domain)"/>
    <property type="match status" value="6"/>
</dbReference>
<dbReference type="InterPro" id="IPR001610">
    <property type="entry name" value="PAC"/>
</dbReference>
<dbReference type="PANTHER" id="PTHR44757">
    <property type="entry name" value="DIGUANYLATE CYCLASE DGCP"/>
    <property type="match status" value="1"/>
</dbReference>
<evidence type="ECO:0000259" key="3">
    <source>
        <dbReference type="PROSITE" id="PS50887"/>
    </source>
</evidence>
<dbReference type="PANTHER" id="PTHR44757:SF2">
    <property type="entry name" value="BIOFILM ARCHITECTURE MAINTENANCE PROTEIN MBAA"/>
    <property type="match status" value="1"/>
</dbReference>
<feature type="domain" description="PAS" evidence="1">
    <location>
        <begin position="330"/>
        <end position="385"/>
    </location>
</feature>
<dbReference type="Gene3D" id="3.30.450.20">
    <property type="entry name" value="PAS domain"/>
    <property type="match status" value="6"/>
</dbReference>
<protein>
    <submittedName>
        <fullName evidence="4">Diguanylate cyclase/phosphodiesterase (GGDEF &amp; EAL domains) with PAS/PAC sensor(S)</fullName>
    </submittedName>
</protein>
<dbReference type="Pfam" id="PF13426">
    <property type="entry name" value="PAS_9"/>
    <property type="match status" value="4"/>
</dbReference>
<dbReference type="AlphaFoldDB" id="A0A3B1C5K5"/>
<dbReference type="NCBIfam" id="TIGR00229">
    <property type="entry name" value="sensory_box"/>
    <property type="match status" value="5"/>
</dbReference>
<dbReference type="SMART" id="SM00091">
    <property type="entry name" value="PAS"/>
    <property type="match status" value="6"/>
</dbReference>
<dbReference type="Gene3D" id="3.30.70.270">
    <property type="match status" value="1"/>
</dbReference>
<organism evidence="4">
    <name type="scientific">hydrothermal vent metagenome</name>
    <dbReference type="NCBI Taxonomy" id="652676"/>
    <lineage>
        <taxon>unclassified sequences</taxon>
        <taxon>metagenomes</taxon>
        <taxon>ecological metagenomes</taxon>
    </lineage>
</organism>
<dbReference type="InterPro" id="IPR000700">
    <property type="entry name" value="PAS-assoc_C"/>
</dbReference>